<dbReference type="GO" id="GO:0003755">
    <property type="term" value="F:peptidyl-prolyl cis-trans isomerase activity"/>
    <property type="evidence" value="ECO:0007669"/>
    <property type="project" value="UniProtKB-UniRule"/>
</dbReference>
<evidence type="ECO:0000259" key="16">
    <source>
        <dbReference type="PROSITE" id="PS50059"/>
    </source>
</evidence>
<comment type="domain">
    <text evidence="11">Consists of 3 domains; the N-terminus binds the ribosome, the middle domain has PPIase activity, while the C-terminus has intrinsic chaperone activity on its own.</text>
</comment>
<organism evidence="17 18">
    <name type="scientific">Actinokineospora cianjurensis</name>
    <dbReference type="NCBI Taxonomy" id="585224"/>
    <lineage>
        <taxon>Bacteria</taxon>
        <taxon>Bacillati</taxon>
        <taxon>Actinomycetota</taxon>
        <taxon>Actinomycetes</taxon>
        <taxon>Pseudonocardiales</taxon>
        <taxon>Pseudonocardiaceae</taxon>
        <taxon>Actinokineospora</taxon>
    </lineage>
</organism>
<feature type="compositionally biased region" description="Low complexity" evidence="15">
    <location>
        <begin position="468"/>
        <end position="482"/>
    </location>
</feature>
<protein>
    <recommendedName>
        <fullName evidence="4 11">Trigger factor</fullName>
        <shortName evidence="11">TF</shortName>
        <ecNumber evidence="3 11">5.2.1.8</ecNumber>
    </recommendedName>
    <alternativeName>
        <fullName evidence="10 11">PPIase</fullName>
    </alternativeName>
</protein>
<evidence type="ECO:0000256" key="14">
    <source>
        <dbReference type="SAM" id="Coils"/>
    </source>
</evidence>
<evidence type="ECO:0000256" key="6">
    <source>
        <dbReference type="ARBA" id="ARBA00023110"/>
    </source>
</evidence>
<feature type="compositionally biased region" description="Basic residues" evidence="15">
    <location>
        <begin position="1"/>
        <end position="12"/>
    </location>
</feature>
<dbReference type="PANTHER" id="PTHR30560:SF3">
    <property type="entry name" value="TRIGGER FACTOR-LIKE PROTEIN TIG, CHLOROPLASTIC"/>
    <property type="match status" value="1"/>
</dbReference>
<dbReference type="InterPro" id="IPR008881">
    <property type="entry name" value="Trigger_fac_ribosome-bd_bac"/>
</dbReference>
<dbReference type="InterPro" id="IPR037041">
    <property type="entry name" value="Trigger_fac_C_sf"/>
</dbReference>
<evidence type="ECO:0000256" key="5">
    <source>
        <dbReference type="ARBA" id="ARBA00022618"/>
    </source>
</evidence>
<evidence type="ECO:0000256" key="8">
    <source>
        <dbReference type="ARBA" id="ARBA00023235"/>
    </source>
</evidence>
<dbReference type="Gene3D" id="3.30.70.1050">
    <property type="entry name" value="Trigger factor ribosome-binding domain"/>
    <property type="match status" value="1"/>
</dbReference>
<accession>A0A421AZB0</accession>
<dbReference type="Pfam" id="PF05697">
    <property type="entry name" value="Trigger_N"/>
    <property type="match status" value="1"/>
</dbReference>
<comment type="function">
    <text evidence="11">Involved in protein export. Acts as a chaperone by maintaining the newly synthesized protein in an open conformation. Functions as a peptidyl-prolyl cis-trans isomerase.</text>
</comment>
<keyword evidence="5 11" id="KW-0132">Cell division</keyword>
<dbReference type="NCBIfam" id="TIGR00115">
    <property type="entry name" value="tig"/>
    <property type="match status" value="1"/>
</dbReference>
<dbReference type="InterPro" id="IPR008880">
    <property type="entry name" value="Trigger_fac_C"/>
</dbReference>
<evidence type="ECO:0000256" key="10">
    <source>
        <dbReference type="ARBA" id="ARBA00029986"/>
    </source>
</evidence>
<dbReference type="GO" id="GO:0044183">
    <property type="term" value="F:protein folding chaperone"/>
    <property type="evidence" value="ECO:0007669"/>
    <property type="project" value="TreeGrafter"/>
</dbReference>
<dbReference type="EMBL" id="RCDD01000004">
    <property type="protein sequence ID" value="RLK55156.1"/>
    <property type="molecule type" value="Genomic_DNA"/>
</dbReference>
<feature type="coiled-coil region" evidence="14">
    <location>
        <begin position="268"/>
        <end position="302"/>
    </location>
</feature>
<evidence type="ECO:0000256" key="11">
    <source>
        <dbReference type="HAMAP-Rule" id="MF_00303"/>
    </source>
</evidence>
<comment type="subcellular location">
    <subcellularLocation>
        <location evidence="11">Cytoplasm</location>
    </subcellularLocation>
    <text evidence="11">About half TF is bound to the ribosome near the polypeptide exit tunnel while the other half is free in the cytoplasm.</text>
</comment>
<keyword evidence="8 11" id="KW-0413">Isomerase</keyword>
<evidence type="ECO:0000256" key="7">
    <source>
        <dbReference type="ARBA" id="ARBA00023186"/>
    </source>
</evidence>
<dbReference type="Gene3D" id="1.10.3120.10">
    <property type="entry name" value="Trigger factor, C-terminal domain"/>
    <property type="match status" value="1"/>
</dbReference>
<evidence type="ECO:0000313" key="18">
    <source>
        <dbReference type="Proteomes" id="UP000282454"/>
    </source>
</evidence>
<evidence type="ECO:0000313" key="17">
    <source>
        <dbReference type="EMBL" id="RLK55156.1"/>
    </source>
</evidence>
<dbReference type="AlphaFoldDB" id="A0A421AZB0"/>
<reference evidence="17 18" key="1">
    <citation type="submission" date="2018-10" db="EMBL/GenBank/DDBJ databases">
        <title>Genomic Encyclopedia of Archaeal and Bacterial Type Strains, Phase II (KMG-II): from individual species to whole genera.</title>
        <authorList>
            <person name="Goeker M."/>
        </authorList>
    </citation>
    <scope>NUCLEOTIDE SEQUENCE [LARGE SCALE GENOMIC DNA]</scope>
    <source>
        <strain evidence="17 18">DSM 45657</strain>
    </source>
</reference>
<dbReference type="PROSITE" id="PS50059">
    <property type="entry name" value="FKBP_PPIASE"/>
    <property type="match status" value="1"/>
</dbReference>
<keyword evidence="7 11" id="KW-0143">Chaperone</keyword>
<keyword evidence="9 11" id="KW-0131">Cell cycle</keyword>
<name>A0A421AZB0_9PSEU</name>
<dbReference type="GO" id="GO:0043022">
    <property type="term" value="F:ribosome binding"/>
    <property type="evidence" value="ECO:0007669"/>
    <property type="project" value="TreeGrafter"/>
</dbReference>
<comment type="similarity">
    <text evidence="2 11 13">Belongs to the FKBP-type PPIase family. Tig subfamily.</text>
</comment>
<dbReference type="SUPFAM" id="SSF102735">
    <property type="entry name" value="Trigger factor ribosome-binding domain"/>
    <property type="match status" value="1"/>
</dbReference>
<evidence type="ECO:0000256" key="15">
    <source>
        <dbReference type="SAM" id="MobiDB-lite"/>
    </source>
</evidence>
<dbReference type="InterPro" id="IPR001179">
    <property type="entry name" value="PPIase_FKBP_dom"/>
</dbReference>
<dbReference type="InterPro" id="IPR036611">
    <property type="entry name" value="Trigger_fac_ribosome-bd_sf"/>
</dbReference>
<dbReference type="EC" id="5.2.1.8" evidence="3 11"/>
<dbReference type="SUPFAM" id="SSF109998">
    <property type="entry name" value="Triger factor/SurA peptide-binding domain-like"/>
    <property type="match status" value="1"/>
</dbReference>
<dbReference type="Pfam" id="PF00254">
    <property type="entry name" value="FKBP_C"/>
    <property type="match status" value="1"/>
</dbReference>
<comment type="caution">
    <text evidence="17">The sequence shown here is derived from an EMBL/GenBank/DDBJ whole genome shotgun (WGS) entry which is preliminary data.</text>
</comment>
<dbReference type="InterPro" id="IPR027304">
    <property type="entry name" value="Trigger_fact/SurA_dom_sf"/>
</dbReference>
<dbReference type="InterPro" id="IPR005215">
    <property type="entry name" value="Trig_fac"/>
</dbReference>
<evidence type="ECO:0000256" key="3">
    <source>
        <dbReference type="ARBA" id="ARBA00013194"/>
    </source>
</evidence>
<evidence type="ECO:0000256" key="13">
    <source>
        <dbReference type="RuleBase" id="RU003914"/>
    </source>
</evidence>
<feature type="domain" description="PPIase FKBP-type" evidence="16">
    <location>
        <begin position="181"/>
        <end position="234"/>
    </location>
</feature>
<dbReference type="Pfam" id="PF05698">
    <property type="entry name" value="Trigger_C"/>
    <property type="match status" value="1"/>
</dbReference>
<dbReference type="SUPFAM" id="SSF54534">
    <property type="entry name" value="FKBP-like"/>
    <property type="match status" value="1"/>
</dbReference>
<feature type="region of interest" description="Disordered" evidence="15">
    <location>
        <begin position="457"/>
        <end position="482"/>
    </location>
</feature>
<dbReference type="Gene3D" id="3.10.50.40">
    <property type="match status" value="1"/>
</dbReference>
<dbReference type="PANTHER" id="PTHR30560">
    <property type="entry name" value="TRIGGER FACTOR CHAPERONE AND PEPTIDYL-PROLYL CIS/TRANS ISOMERASE"/>
    <property type="match status" value="1"/>
</dbReference>
<dbReference type="PIRSF" id="PIRSF003095">
    <property type="entry name" value="Trigger_factor"/>
    <property type="match status" value="1"/>
</dbReference>
<keyword evidence="18" id="KW-1185">Reference proteome</keyword>
<comment type="catalytic activity">
    <reaction evidence="1 11 12">
        <text>[protein]-peptidylproline (omega=180) = [protein]-peptidylproline (omega=0)</text>
        <dbReference type="Rhea" id="RHEA:16237"/>
        <dbReference type="Rhea" id="RHEA-COMP:10747"/>
        <dbReference type="Rhea" id="RHEA-COMP:10748"/>
        <dbReference type="ChEBI" id="CHEBI:83833"/>
        <dbReference type="ChEBI" id="CHEBI:83834"/>
        <dbReference type="EC" id="5.2.1.8"/>
    </reaction>
</comment>
<evidence type="ECO:0000256" key="2">
    <source>
        <dbReference type="ARBA" id="ARBA00005464"/>
    </source>
</evidence>
<dbReference type="GO" id="GO:0015031">
    <property type="term" value="P:protein transport"/>
    <property type="evidence" value="ECO:0007669"/>
    <property type="project" value="UniProtKB-UniRule"/>
</dbReference>
<dbReference type="Proteomes" id="UP000282454">
    <property type="component" value="Unassembled WGS sequence"/>
</dbReference>
<dbReference type="GO" id="GO:0043335">
    <property type="term" value="P:protein unfolding"/>
    <property type="evidence" value="ECO:0007669"/>
    <property type="project" value="TreeGrafter"/>
</dbReference>
<keyword evidence="14" id="KW-0175">Coiled coil</keyword>
<proteinExistence type="inferred from homology"/>
<evidence type="ECO:0000256" key="9">
    <source>
        <dbReference type="ARBA" id="ARBA00023306"/>
    </source>
</evidence>
<evidence type="ECO:0000256" key="1">
    <source>
        <dbReference type="ARBA" id="ARBA00000971"/>
    </source>
</evidence>
<dbReference type="GO" id="GO:0051083">
    <property type="term" value="P:'de novo' cotranslational protein folding"/>
    <property type="evidence" value="ECO:0007669"/>
    <property type="project" value="TreeGrafter"/>
</dbReference>
<feature type="region of interest" description="Disordered" evidence="15">
    <location>
        <begin position="1"/>
        <end position="24"/>
    </location>
</feature>
<sequence length="482" mass="52604">MLRHHSNRSCRRQSHEENTLKSTVEQLSPTRVRINVEVPFDELKPNFDRAYRKLASQVRIPGFRPGKAPARVIESRIGRAPVLDEVVNEAIPAKYMEAVTAGEIKALGQPDIEVTKLEDGDHLAFTAEVDIRPDITVPAFGEFTVTVDDVELADTEVEEQLDELRARFGTLTGATRPVEDGDFVSIDLSATVDGAEVEDAKTSGLSYQVGSGELIDGIDEALLGASAGDTKTFTTALVAGEFAGRDADVSVTVQSVKVRELPEVDDEFAQLASEFDTVEELRADLRERLERVKRMQQGVQARDKVLDALLDVVEVPLPDKVVEAEVSSRQHDAVHPFDHDEEKLNAYLATQDKTREDFDAEVLAESEKSVKTQLILDAIAESEQVSVSDAELTERIIYQAQRFGISPDEYVQRAQQSGQLGAIFADVRRGKALASVVRQADVVDASGNKVDLTELFGAAEDDAPAPAPEAATDAPAEDTAAR</sequence>
<keyword evidence="11" id="KW-0963">Cytoplasm</keyword>
<evidence type="ECO:0000256" key="12">
    <source>
        <dbReference type="PROSITE-ProRule" id="PRU00277"/>
    </source>
</evidence>
<keyword evidence="6 11" id="KW-0697">Rotamase</keyword>
<dbReference type="HAMAP" id="MF_00303">
    <property type="entry name" value="Trigger_factor_Tig"/>
    <property type="match status" value="1"/>
</dbReference>
<dbReference type="GO" id="GO:0005737">
    <property type="term" value="C:cytoplasm"/>
    <property type="evidence" value="ECO:0007669"/>
    <property type="project" value="UniProtKB-SubCell"/>
</dbReference>
<dbReference type="InterPro" id="IPR046357">
    <property type="entry name" value="PPIase_dom_sf"/>
</dbReference>
<evidence type="ECO:0000256" key="4">
    <source>
        <dbReference type="ARBA" id="ARBA00016902"/>
    </source>
</evidence>
<gene>
    <name evidence="11" type="primary">tig</name>
    <name evidence="17" type="ORF">CLV68_4638</name>
</gene>
<dbReference type="GO" id="GO:0051301">
    <property type="term" value="P:cell division"/>
    <property type="evidence" value="ECO:0007669"/>
    <property type="project" value="UniProtKB-KW"/>
</dbReference>